<proteinExistence type="predicted"/>
<keyword evidence="3" id="KW-1185">Reference proteome</keyword>
<evidence type="ECO:0000313" key="3">
    <source>
        <dbReference type="Proteomes" id="UP000038055"/>
    </source>
</evidence>
<feature type="domain" description="ParB-related ThiF-related cassette protein E" evidence="1">
    <location>
        <begin position="1"/>
        <end position="166"/>
    </location>
</feature>
<gene>
    <name evidence="2" type="ORF">CCYN2B_150007</name>
</gene>
<dbReference type="AlphaFoldDB" id="A0A0B7H5Q3"/>
<evidence type="ECO:0000313" key="2">
    <source>
        <dbReference type="EMBL" id="CEN33237.1"/>
    </source>
</evidence>
<dbReference type="EMBL" id="CDOD01000007">
    <property type="protein sequence ID" value="CEN33237.1"/>
    <property type="molecule type" value="Genomic_DNA"/>
</dbReference>
<protein>
    <submittedName>
        <fullName evidence="2">PRTRC system protein E</fullName>
    </submittedName>
</protein>
<reference evidence="3" key="1">
    <citation type="submission" date="2015-01" db="EMBL/GenBank/DDBJ databases">
        <authorList>
            <person name="MANFREDI Pablo"/>
        </authorList>
    </citation>
    <scope>NUCLEOTIDE SEQUENCE [LARGE SCALE GENOMIC DNA]</scope>
    <source>
        <strain evidence="3">Ccyn2B</strain>
    </source>
</reference>
<organism evidence="2 3">
    <name type="scientific">Capnocytophaga cynodegmi</name>
    <dbReference type="NCBI Taxonomy" id="28189"/>
    <lineage>
        <taxon>Bacteria</taxon>
        <taxon>Pseudomonadati</taxon>
        <taxon>Bacteroidota</taxon>
        <taxon>Flavobacteriia</taxon>
        <taxon>Flavobacteriales</taxon>
        <taxon>Flavobacteriaceae</taxon>
        <taxon>Capnocytophaga</taxon>
    </lineage>
</organism>
<dbReference type="RefSeq" id="WP_041990719.1">
    <property type="nucleotide sequence ID" value="NZ_CDOD01000007.1"/>
</dbReference>
<evidence type="ECO:0000259" key="1">
    <source>
        <dbReference type="Pfam" id="PF19556"/>
    </source>
</evidence>
<dbReference type="NCBIfam" id="TIGR03741">
    <property type="entry name" value="PRTRC_E"/>
    <property type="match status" value="1"/>
</dbReference>
<sequence>METNFFNQIAMMNVVGTLQMTLQQGQNGQYIVSVLLQNDQCSDPAKNGIPPLVLKGTAEELDGGFFQSVVRPLEETSSLLVNMENYIQAQEHAKRQSAMEKEKTEKAQKKYDEAMKKVSELEAQGKYREAWTKLPPPDEFPDQTEKIRKKRSELSAHFAPTLFENAE</sequence>
<name>A0A0B7H5Q3_9FLAO</name>
<accession>A0A0B7H5Q3</accession>
<dbReference type="InterPro" id="IPR022273">
    <property type="entry name" value="PRTRC_protein-E"/>
</dbReference>
<dbReference type="Pfam" id="PF19556">
    <property type="entry name" value="PRTRC_E"/>
    <property type="match status" value="1"/>
</dbReference>
<dbReference type="Proteomes" id="UP000038055">
    <property type="component" value="Unassembled WGS sequence"/>
</dbReference>